<organism evidence="1 2">
    <name type="scientific">Occultella glacieicola</name>
    <dbReference type="NCBI Taxonomy" id="2518684"/>
    <lineage>
        <taxon>Bacteria</taxon>
        <taxon>Bacillati</taxon>
        <taxon>Actinomycetota</taxon>
        <taxon>Actinomycetes</taxon>
        <taxon>Micrococcales</taxon>
        <taxon>Ruaniaceae</taxon>
        <taxon>Occultella</taxon>
    </lineage>
</organism>
<protein>
    <submittedName>
        <fullName evidence="1">DUF72 domain-containing protein</fullName>
    </submittedName>
</protein>
<dbReference type="Gene3D" id="3.20.20.410">
    <property type="entry name" value="Protein of unknown function UPF0759"/>
    <property type="match status" value="1"/>
</dbReference>
<accession>A0ABY2DWL3</accession>
<name>A0ABY2DWL3_9MICO</name>
<evidence type="ECO:0000313" key="2">
    <source>
        <dbReference type="Proteomes" id="UP000504882"/>
    </source>
</evidence>
<comment type="caution">
    <text evidence="1">The sequence shown here is derived from an EMBL/GenBank/DDBJ whole genome shotgun (WGS) entry which is preliminary data.</text>
</comment>
<dbReference type="Pfam" id="PF01904">
    <property type="entry name" value="DUF72"/>
    <property type="match status" value="1"/>
</dbReference>
<dbReference type="RefSeq" id="WP_133110154.1">
    <property type="nucleotide sequence ID" value="NZ_SMNA01000019.1"/>
</dbReference>
<sequence length="278" mass="30469">MGQVRVGISGWRYRPWRGTFYPPGLAQRRELGYAAERVTSIEINGTFYALQRPASFRAWRADVGDDFVFAVKGGRYITHLKRLADARTALANFFASGVLALGPTLGPILWQLPPNLAFDASRISEFCAALPRTSTEASTLAAEHDDKLKAEAWTEVESDRPLRHAIEARHPSFADPEFARILTETGVASVVSDGGSAWPAFEFVTTDLVYVRLHGADELYASGYDPTAIDAWAAKVAGWAQTADVLVYFDNDAKVRAPYDAQALLARLREDHGPPGLG</sequence>
<proteinExistence type="predicted"/>
<dbReference type="InterPro" id="IPR036520">
    <property type="entry name" value="UPF0759_sf"/>
</dbReference>
<dbReference type="Proteomes" id="UP000504882">
    <property type="component" value="Unassembled WGS sequence"/>
</dbReference>
<dbReference type="InterPro" id="IPR002763">
    <property type="entry name" value="DUF72"/>
</dbReference>
<dbReference type="PANTHER" id="PTHR30348:SF4">
    <property type="entry name" value="DUF72 DOMAIN-CONTAINING PROTEIN"/>
    <property type="match status" value="1"/>
</dbReference>
<gene>
    <name evidence="1" type="ORF">EXU48_23575</name>
</gene>
<dbReference type="PANTHER" id="PTHR30348">
    <property type="entry name" value="UNCHARACTERIZED PROTEIN YECE"/>
    <property type="match status" value="1"/>
</dbReference>
<evidence type="ECO:0000313" key="1">
    <source>
        <dbReference type="EMBL" id="TDE88271.1"/>
    </source>
</evidence>
<dbReference type="EMBL" id="SMNA01000019">
    <property type="protein sequence ID" value="TDE88271.1"/>
    <property type="molecule type" value="Genomic_DNA"/>
</dbReference>
<reference evidence="1 2" key="1">
    <citation type="submission" date="2019-03" db="EMBL/GenBank/DDBJ databases">
        <title>Genomic features of bacteria from cold environments.</title>
        <authorList>
            <person name="Shen L."/>
        </authorList>
    </citation>
    <scope>NUCLEOTIDE SEQUENCE [LARGE SCALE GENOMIC DNA]</scope>
    <source>
        <strain evidence="2">T3246-1</strain>
    </source>
</reference>
<keyword evidence="2" id="KW-1185">Reference proteome</keyword>
<dbReference type="SUPFAM" id="SSF117396">
    <property type="entry name" value="TM1631-like"/>
    <property type="match status" value="1"/>
</dbReference>